<dbReference type="SMART" id="SM00900">
    <property type="entry name" value="FMN_bind"/>
    <property type="match status" value="1"/>
</dbReference>
<dbReference type="OrthoDB" id="9778782at2"/>
<name>A0A1M7TUY1_9BRAD</name>
<dbReference type="RefSeq" id="WP_072818347.1">
    <property type="nucleotide sequence ID" value="NZ_LT670849.1"/>
</dbReference>
<dbReference type="PANTHER" id="PTHR36118">
    <property type="entry name" value="ION-TRANSLOCATING OXIDOREDUCTASE COMPLEX SUBUNIT G"/>
    <property type="match status" value="1"/>
</dbReference>
<keyword evidence="5" id="KW-0249">Electron transport</keyword>
<evidence type="ECO:0000256" key="4">
    <source>
        <dbReference type="ARBA" id="ARBA00022643"/>
    </source>
</evidence>
<proteinExistence type="predicted"/>
<evidence type="ECO:0000256" key="6">
    <source>
        <dbReference type="SAM" id="SignalP"/>
    </source>
</evidence>
<evidence type="ECO:0000259" key="7">
    <source>
        <dbReference type="SMART" id="SM00900"/>
    </source>
</evidence>
<keyword evidence="9" id="KW-1185">Reference proteome</keyword>
<gene>
    <name evidence="8" type="ORF">SAMN05444170_2743</name>
</gene>
<dbReference type="GO" id="GO:0010181">
    <property type="term" value="F:FMN binding"/>
    <property type="evidence" value="ECO:0007669"/>
    <property type="project" value="InterPro"/>
</dbReference>
<feature type="domain" description="FMN-binding" evidence="7">
    <location>
        <begin position="71"/>
        <end position="152"/>
    </location>
</feature>
<keyword evidence="1" id="KW-0813">Transport</keyword>
<accession>A0A1M7TUY1</accession>
<keyword evidence="4" id="KW-0288">FMN</keyword>
<evidence type="ECO:0000256" key="5">
    <source>
        <dbReference type="ARBA" id="ARBA00022982"/>
    </source>
</evidence>
<dbReference type="GO" id="GO:0022900">
    <property type="term" value="P:electron transport chain"/>
    <property type="evidence" value="ECO:0007669"/>
    <property type="project" value="InterPro"/>
</dbReference>
<dbReference type="GO" id="GO:0009055">
    <property type="term" value="F:electron transfer activity"/>
    <property type="evidence" value="ECO:0007669"/>
    <property type="project" value="InterPro"/>
</dbReference>
<sequence length="157" mass="17081">MTEWIRYVLPAAAVASVASPAYAMQYLSIEEAQKQAFPSATQFTEVQSGRIWKAEAGGRVAGFFIFDRVVGKHLYIDYAVALTPAGAVHGVEILQYRESYGGEIRSPSWLAQFVGKTNANPLKINGDIRNIAGATLSSTHVTEGVKRILATYGSRLK</sequence>
<dbReference type="InterPro" id="IPR010209">
    <property type="entry name" value="Ion_transpt_RnfG/RsxG"/>
</dbReference>
<reference evidence="9" key="1">
    <citation type="submission" date="2016-11" db="EMBL/GenBank/DDBJ databases">
        <authorList>
            <person name="Varghese N."/>
            <person name="Submissions S."/>
        </authorList>
    </citation>
    <scope>NUCLEOTIDE SEQUENCE [LARGE SCALE GENOMIC DNA]</scope>
    <source>
        <strain evidence="9">GAS401</strain>
    </source>
</reference>
<dbReference type="Proteomes" id="UP000184096">
    <property type="component" value="Chromosome I"/>
</dbReference>
<evidence type="ECO:0000313" key="8">
    <source>
        <dbReference type="EMBL" id="SHN74498.1"/>
    </source>
</evidence>
<evidence type="ECO:0000313" key="9">
    <source>
        <dbReference type="Proteomes" id="UP000184096"/>
    </source>
</evidence>
<keyword evidence="3" id="KW-0285">Flavoprotein</keyword>
<organism evidence="8 9">
    <name type="scientific">Bradyrhizobium erythrophlei</name>
    <dbReference type="NCBI Taxonomy" id="1437360"/>
    <lineage>
        <taxon>Bacteria</taxon>
        <taxon>Pseudomonadati</taxon>
        <taxon>Pseudomonadota</taxon>
        <taxon>Alphaproteobacteria</taxon>
        <taxon>Hyphomicrobiales</taxon>
        <taxon>Nitrobacteraceae</taxon>
        <taxon>Bradyrhizobium</taxon>
    </lineage>
</organism>
<dbReference type="Pfam" id="PF04205">
    <property type="entry name" value="FMN_bind"/>
    <property type="match status" value="1"/>
</dbReference>
<dbReference type="GO" id="GO:0005886">
    <property type="term" value="C:plasma membrane"/>
    <property type="evidence" value="ECO:0007669"/>
    <property type="project" value="InterPro"/>
</dbReference>
<keyword evidence="2" id="KW-0597">Phosphoprotein</keyword>
<evidence type="ECO:0000256" key="2">
    <source>
        <dbReference type="ARBA" id="ARBA00022553"/>
    </source>
</evidence>
<protein>
    <submittedName>
        <fullName evidence="8">Na+-translocating ferredoxin:NAD+ oxidoreductase RNF, RnfG subunit</fullName>
    </submittedName>
</protein>
<evidence type="ECO:0000256" key="3">
    <source>
        <dbReference type="ARBA" id="ARBA00022630"/>
    </source>
</evidence>
<dbReference type="InterPro" id="IPR007329">
    <property type="entry name" value="FMN-bd"/>
</dbReference>
<evidence type="ECO:0000256" key="1">
    <source>
        <dbReference type="ARBA" id="ARBA00022448"/>
    </source>
</evidence>
<feature type="chain" id="PRO_5013156120" evidence="6">
    <location>
        <begin position="24"/>
        <end position="157"/>
    </location>
</feature>
<feature type="signal peptide" evidence="6">
    <location>
        <begin position="1"/>
        <end position="23"/>
    </location>
</feature>
<keyword evidence="6" id="KW-0732">Signal</keyword>
<dbReference type="EMBL" id="LT670849">
    <property type="protein sequence ID" value="SHN74498.1"/>
    <property type="molecule type" value="Genomic_DNA"/>
</dbReference>
<dbReference type="AlphaFoldDB" id="A0A1M7TUY1"/>
<dbReference type="PANTHER" id="PTHR36118:SF1">
    <property type="entry name" value="ION-TRANSLOCATING OXIDOREDUCTASE COMPLEX SUBUNIT G"/>
    <property type="match status" value="1"/>
</dbReference>